<reference evidence="1" key="2">
    <citation type="submission" date="2019-01" db="UniProtKB">
        <authorList>
            <consortium name="EnsemblPlants"/>
        </authorList>
    </citation>
    <scope>IDENTIFICATION</scope>
    <source>
        <strain evidence="1">cv. Heinz 1706</strain>
    </source>
</reference>
<dbReference type="EnsemblPlants" id="Solyc06g076265.1.1">
    <property type="protein sequence ID" value="Solyc06g076265.1.1"/>
    <property type="gene ID" value="Solyc06g076265.1"/>
</dbReference>
<keyword evidence="2" id="KW-1185">Reference proteome</keyword>
<reference evidence="1" key="1">
    <citation type="journal article" date="2012" name="Nature">
        <title>The tomato genome sequence provides insights into fleshy fruit evolution.</title>
        <authorList>
            <consortium name="Tomato Genome Consortium"/>
        </authorList>
    </citation>
    <scope>NUCLEOTIDE SEQUENCE [LARGE SCALE GENOMIC DNA]</scope>
    <source>
        <strain evidence="1">cv. Heinz 1706</strain>
    </source>
</reference>
<accession>A0A3Q7H1G0</accession>
<protein>
    <submittedName>
        <fullName evidence="1">Uncharacterized protein</fullName>
    </submittedName>
</protein>
<organism evidence="1">
    <name type="scientific">Solanum lycopersicum</name>
    <name type="common">Tomato</name>
    <name type="synonym">Lycopersicon esculentum</name>
    <dbReference type="NCBI Taxonomy" id="4081"/>
    <lineage>
        <taxon>Eukaryota</taxon>
        <taxon>Viridiplantae</taxon>
        <taxon>Streptophyta</taxon>
        <taxon>Embryophyta</taxon>
        <taxon>Tracheophyta</taxon>
        <taxon>Spermatophyta</taxon>
        <taxon>Magnoliopsida</taxon>
        <taxon>eudicotyledons</taxon>
        <taxon>Gunneridae</taxon>
        <taxon>Pentapetalae</taxon>
        <taxon>asterids</taxon>
        <taxon>lamiids</taxon>
        <taxon>Solanales</taxon>
        <taxon>Solanaceae</taxon>
        <taxon>Solanoideae</taxon>
        <taxon>Solaneae</taxon>
        <taxon>Solanum</taxon>
        <taxon>Solanum subgen. Lycopersicon</taxon>
    </lineage>
</organism>
<evidence type="ECO:0000313" key="1">
    <source>
        <dbReference type="EnsemblPlants" id="Solyc06g076265.1.1"/>
    </source>
</evidence>
<proteinExistence type="predicted"/>
<evidence type="ECO:0000313" key="2">
    <source>
        <dbReference type="Proteomes" id="UP000004994"/>
    </source>
</evidence>
<name>A0A3Q7H1G0_SOLLC</name>
<dbReference type="AlphaFoldDB" id="A0A3Q7H1G0"/>
<dbReference type="Gramene" id="Solyc06g076265.1.1">
    <property type="protein sequence ID" value="Solyc06g076265.1.1"/>
    <property type="gene ID" value="Solyc06g076265.1"/>
</dbReference>
<dbReference type="Proteomes" id="UP000004994">
    <property type="component" value="Chromosome 6"/>
</dbReference>
<dbReference type="InParanoid" id="A0A3Q7H1G0"/>
<sequence length="110" mass="12907">MTKNSKKSFLVQFRVCWTTETGFLEEKILKMSNLEYSTVNLFSGKSCSVYFLDPSGERRTLQNHRDLDNPSTLLECWNRTITSVNFVVIKQPIMVFYFLDYLVQFTTKVV</sequence>